<dbReference type="GO" id="GO:0006417">
    <property type="term" value="P:regulation of translation"/>
    <property type="evidence" value="ECO:0007669"/>
    <property type="project" value="TreeGrafter"/>
</dbReference>
<name>A0A4P6XV01_9ASCO</name>
<dbReference type="GO" id="GO:0019887">
    <property type="term" value="F:protein kinase regulator activity"/>
    <property type="evidence" value="ECO:0007669"/>
    <property type="project" value="TreeGrafter"/>
</dbReference>
<dbReference type="Pfam" id="PF24984">
    <property type="entry name" value="HEAT_EF3_GNC1"/>
    <property type="match status" value="1"/>
</dbReference>
<dbReference type="InterPro" id="IPR034085">
    <property type="entry name" value="TOG"/>
</dbReference>
<dbReference type="Proteomes" id="UP000292447">
    <property type="component" value="Chromosome V"/>
</dbReference>
<keyword evidence="6" id="KW-1185">Reference proteome</keyword>
<feature type="repeat" description="HEAT" evidence="3">
    <location>
        <begin position="1464"/>
        <end position="1502"/>
    </location>
</feature>
<dbReference type="STRING" id="2163413.A0A4P6XV01"/>
<reference evidence="6" key="1">
    <citation type="submission" date="2019-03" db="EMBL/GenBank/DDBJ databases">
        <title>Snf2 controls pulcherriminic acid biosynthesis and connects pigmentation and antifungal activity of the yeast Metschnikowia pulcherrima.</title>
        <authorList>
            <person name="Gore-Lloyd D."/>
            <person name="Sumann I."/>
            <person name="Brachmann A.O."/>
            <person name="Schneeberger K."/>
            <person name="Ortiz-Merino R.A."/>
            <person name="Moreno-Beltran M."/>
            <person name="Schlaefli M."/>
            <person name="Kirner P."/>
            <person name="Santos Kron A."/>
            <person name="Wolfe K.H."/>
            <person name="Piel J."/>
            <person name="Ahrens C.H."/>
            <person name="Henk D."/>
            <person name="Freimoser F.M."/>
        </authorList>
    </citation>
    <scope>NUCLEOTIDE SEQUENCE [LARGE SCALE GENOMIC DNA]</scope>
    <source>
        <strain evidence="6">APC 1.2</strain>
    </source>
</reference>
<dbReference type="GO" id="GO:0005829">
    <property type="term" value="C:cytosol"/>
    <property type="evidence" value="ECO:0007669"/>
    <property type="project" value="TreeGrafter"/>
</dbReference>
<protein>
    <submittedName>
        <fullName evidence="5">GCN1, translational activator of GCN4</fullName>
    </submittedName>
</protein>
<sequence>MVESELSWDAVKDNGAQLLFDSRNKRRVPVLRRISAVLNSEASPAPEDKSALQKLALNVFKTYNYYQDSQSRAEALKVVMDFVKFDDSFLKFFVKLIHDVSGQCSNMAVTDVLTLLAWTNKITQFLAARHASTEPQTQLAADPLWASLVDVQMALLYAATNQSSFRVSEAHHASHQKRILQASIAQTKHALVAVLSELPQAAKTEYIDFCAGKAIAAANVSAAALFLGVLADALHDMLPSEPSLFEHVKSGALREKVLQFFATQVLLSKVPPTGHALAAFTQLFLGNFVDRDEFAAVVLPNLDKAIMRSSEVGFCHLTQPILTPKESVDLSVTFASSKLLTHILNGLKSSKENVRLLALKTFELIFENALPSILEADVCKVIDEAAKTLKGTTNIESKVLLAQAFAVFTAHTETVAEKLLAALLPLVSKEQNESVLSGLVSVLSREYFGALSKNWAVAEKAQAQFKAGLELPKLPLRSIWAAYFGQLLLAGDIAQSQNTLELARALFPSLVLSLAAANKSPLLTVANKGIVPAYVCIAVADLLSDEPGKIIADTLATQKDKFSILTSPQVLVKLSGSEQEWCSRALVPAFKHSGDSQDFAFAYLHFVVSKNVGYATRISATQQISALLQIDESRASAVLISAITQIISLHERLSEIDLSHDLKHLLPVFSHLLQMENKLLVTQNLVQLLVPAHHPNIPVKESWIGLALRAKQDPGEIVKGHVTTLLDSALRVLESAEIGGALFVAALKSISTISFIDPAVVQPEVARALQNDLDVTHLADVDATTIRIWAAAEGDLVVNVLEANKPKKAEDKNSKDYETRKWEESLQKEISQKKTAQKKLTREEQALVNDQLAKESQIRADLNAVVRRYYRAFHLVRELCQGSNAISEGGCDWYSESVFGILKLLKLDFAYDLFGEFAAETYICASHVCRDRLHPLAETTGAVTLRLLGVRGVPENYTEVPLLHALSTVLFRIKFMVDDWFHANGYIYIAPLIIEVLKTGIAVAQRNSKKQVVTSEFSDEDPEEEHLSLALSILSAQDMLQHAQVPREPVLASMLALMKIPSKAKMAKECFLTLCQQISVNITRADLDVLLRNLLLPDAFVKTAILQGIDAEFDLSDELSYSNEIWITMHDNDEKAAELAKTIWEDSAFQLVPNAVDQLLAFVDEHDSGLRLTVARAIASAVEILQENDAYVYQKALHALLAVYREKEVPPAPQKDKFGLVINKHAVQKDQWEPRSTVAIALRLLSPLCKTQEAVEQIFTFLVSEEALGDKEDLVAQELLEAGTAVIKECGANFVEVLIPIFETCLAQPDKGSKKQDRIRELVIILYGSLGRYLDSSDDRLRIIFDRLLRTLDTPSENVQYAVSECIAPLVTAFESSLQDHFDELFEKLWHGKSLAVRKGAAYGIAGLVKGAGIKALFNNDVMRNLTSAAEDKKNEKVREGVSFLLECLSQSLGARFEPYVVEVLPIILKFLGDASPEVREATDYAARQIMKATTSYGVKQLIPLAIRNLDDPAWRSKKGSVELLGSMAYLDPTQLSASLSTIVPEIVGILNDSHKEVRKAADQSLKRFGEVIRNPEIQTIVPDLIKAIGDPTKYTDDALNKLIKTQFVHYIDGPSLALIIHVIHRGMRERSAQTKKKACQIVGNMAILVDSHDLLPYLPTLVAELEVAMVDPVPETRSTGARALGSLVEKLGEEKFPTLIPRLLDTLHDPTKAGDRLGSAQALAEVICGLGLVKLDEMLPTILQLAQSPYVHVRAGFMPLLLYLPVCFGLQFAPYLARIIPSILQGLAELDEEIRSTALKAGRLLVKNYASKAVDLLLPELEQGLAHTSYRIRLSSVELTGDLLFQVTGISGKNELGEEQAEVNKSLVGALGQDRRDRILAALYVCRSDTTAVVRSAAIDIWKALVANTPRTVKEIIPSLTQTLVKRLGATDETHRTIAATTLGDVVRRVGANALGQLLPLLEELLLSSDTNAKQGICIALTELISSAAPDAVSLYEETFVRIVRDALLDPAAEVRAAAAQAFEALQGQLGKVVVDAVLPHLLQMLRLDDDADIALLALQEIMATRADVVFPVLMPALLAPPVDAFKARALSQIASVAGSVLYSRLAAIVNTLLQAVIEAKERGDADEIAQVQAAFDRTVLSVDTDAGVHPLMQQLMLLVKHQDPAKRAAVCERLAVFFDQTQLDFSVYVQDLAAQLIHSLGDRDERVVAGVVQLLTALVKLQDKPQLEQLVKPAYQALLLAGVRGEDLPGFAQPKGPNCVLPIFSHGLMYGSSDQREASALAIAEIVSRTPPANLRPYATPITGPLIRVIGEKVSLDIKRAILAALTHLLRRIPQFLRPFLPQLQRTFVRCLSDPSNDKLRLGAVDALGLLVEFQPRVDSLVSELVAGARAADDQGIKNALLRAMLQVVLKGGHNMGEALKLAIMALVEHELSAVNDTSAVAYARLLGSLSQILSTDEAANILKNKVLVRRSDSGLDKFAVLAINSFLRDAPVHVFATGLLADVVEFVLSCAASPNPYISDNATVAMGKLVLLHGETRSPKQAAADLLAAAFDVPEPLRAQLIEQLAKCALRPESASADTRRLALVTIRTIARTQFDAFVQPYFGALAPAVFACLRDAVIPIRLAAEKAYLAVFRLIEDVDQRIFSLWFDEASKATITTVFGDVIQPRSIGDYTKRVASRLASVERERLEDGGDDETMFSDRYEDENEVWAVGGF</sequence>
<dbReference type="InterPro" id="IPR057546">
    <property type="entry name" value="HEAT_GCN1"/>
</dbReference>
<dbReference type="PANTHER" id="PTHR23346">
    <property type="entry name" value="TRANSLATIONAL ACTIVATOR GCN1-RELATED"/>
    <property type="match status" value="1"/>
</dbReference>
<dbReference type="InterPro" id="IPR056809">
    <property type="entry name" value="HEAT_GCN1_fung"/>
</dbReference>
<dbReference type="InterPro" id="IPR056810">
    <property type="entry name" value="GNC1-like_N"/>
</dbReference>
<feature type="domain" description="TOG" evidence="4">
    <location>
        <begin position="1690"/>
        <end position="1942"/>
    </location>
</feature>
<dbReference type="EMBL" id="CP034460">
    <property type="protein sequence ID" value="QBM89871.1"/>
    <property type="molecule type" value="Genomic_DNA"/>
</dbReference>
<dbReference type="InterPro" id="IPR011989">
    <property type="entry name" value="ARM-like"/>
</dbReference>
<comment type="similarity">
    <text evidence="1">Belongs to the GCN1 family.</text>
</comment>
<gene>
    <name evidence="5" type="primary">MPUL0E01050</name>
    <name evidence="5" type="ORF">METSCH_E01050</name>
</gene>
<dbReference type="Pfam" id="PF24987">
    <property type="entry name" value="HEAT_EF3_N"/>
    <property type="match status" value="1"/>
</dbReference>
<evidence type="ECO:0000256" key="1">
    <source>
        <dbReference type="ARBA" id="ARBA00007366"/>
    </source>
</evidence>
<dbReference type="InterPro" id="IPR016024">
    <property type="entry name" value="ARM-type_fold"/>
</dbReference>
<dbReference type="InterPro" id="IPR021133">
    <property type="entry name" value="HEAT_type_2"/>
</dbReference>
<feature type="repeat" description="HEAT" evidence="3">
    <location>
        <begin position="1543"/>
        <end position="1580"/>
    </location>
</feature>
<evidence type="ECO:0000313" key="5">
    <source>
        <dbReference type="EMBL" id="QBM89871.1"/>
    </source>
</evidence>
<evidence type="ECO:0000259" key="4">
    <source>
        <dbReference type="SMART" id="SM01349"/>
    </source>
</evidence>
<keyword evidence="2" id="KW-0677">Repeat</keyword>
<accession>A0A4P6XV01</accession>
<dbReference type="InterPro" id="IPR022716">
    <property type="entry name" value="Gcn1_N"/>
</dbReference>
<evidence type="ECO:0000256" key="3">
    <source>
        <dbReference type="PROSITE-ProRule" id="PRU00103"/>
    </source>
</evidence>
<dbReference type="SMART" id="SM01349">
    <property type="entry name" value="TOG"/>
    <property type="match status" value="2"/>
</dbReference>
<dbReference type="Pfam" id="PF23271">
    <property type="entry name" value="HEAT_GCN1"/>
    <property type="match status" value="1"/>
</dbReference>
<dbReference type="Pfam" id="PF24993">
    <property type="entry name" value="GNC1_N"/>
    <property type="match status" value="1"/>
</dbReference>
<dbReference type="Pfam" id="PF12074">
    <property type="entry name" value="Gcn1_N"/>
    <property type="match status" value="1"/>
</dbReference>
<evidence type="ECO:0000256" key="2">
    <source>
        <dbReference type="ARBA" id="ARBA00022737"/>
    </source>
</evidence>
<organism evidence="5 6">
    <name type="scientific">Metschnikowia aff. pulcherrima</name>
    <dbReference type="NCBI Taxonomy" id="2163413"/>
    <lineage>
        <taxon>Eukaryota</taxon>
        <taxon>Fungi</taxon>
        <taxon>Dikarya</taxon>
        <taxon>Ascomycota</taxon>
        <taxon>Saccharomycotina</taxon>
        <taxon>Pichiomycetes</taxon>
        <taxon>Metschnikowiaceae</taxon>
        <taxon>Metschnikowia</taxon>
    </lineage>
</organism>
<dbReference type="PROSITE" id="PS50077">
    <property type="entry name" value="HEAT_REPEAT"/>
    <property type="match status" value="2"/>
</dbReference>
<dbReference type="PANTHER" id="PTHR23346:SF7">
    <property type="entry name" value="STALLED RIBOSOME SENSOR GCN1"/>
    <property type="match status" value="1"/>
</dbReference>
<evidence type="ECO:0000313" key="6">
    <source>
        <dbReference type="Proteomes" id="UP000292447"/>
    </source>
</evidence>
<dbReference type="SUPFAM" id="SSF48371">
    <property type="entry name" value="ARM repeat"/>
    <property type="match status" value="4"/>
</dbReference>
<dbReference type="GO" id="GO:0034198">
    <property type="term" value="P:cellular response to amino acid starvation"/>
    <property type="evidence" value="ECO:0007669"/>
    <property type="project" value="TreeGrafter"/>
</dbReference>
<feature type="domain" description="TOG" evidence="4">
    <location>
        <begin position="1377"/>
        <end position="1602"/>
    </location>
</feature>
<dbReference type="Gene3D" id="1.25.10.10">
    <property type="entry name" value="Leucine-rich Repeat Variant"/>
    <property type="match status" value="6"/>
</dbReference>
<proteinExistence type="inferred from homology"/>
<dbReference type="Pfam" id="PF25801">
    <property type="entry name" value="HEAT_GCN1_C_2"/>
    <property type="match status" value="1"/>
</dbReference>
<dbReference type="Pfam" id="PF24916">
    <property type="entry name" value="HEAT_GCN1_fung"/>
    <property type="match status" value="1"/>
</dbReference>